<dbReference type="PANTHER" id="PTHR43415">
    <property type="entry name" value="SPERMIDINE N(1)-ACETYLTRANSFERASE"/>
    <property type="match status" value="1"/>
</dbReference>
<dbReference type="GO" id="GO:0016747">
    <property type="term" value="F:acyltransferase activity, transferring groups other than amino-acyl groups"/>
    <property type="evidence" value="ECO:0007669"/>
    <property type="project" value="InterPro"/>
</dbReference>
<protein>
    <submittedName>
        <fullName evidence="2">Acyl-CoA N-acyltransferase</fullName>
    </submittedName>
</protein>
<comment type="caution">
    <text evidence="2">The sequence shown here is derived from an EMBL/GenBank/DDBJ whole genome shotgun (WGS) entry which is preliminary data.</text>
</comment>
<evidence type="ECO:0000259" key="1">
    <source>
        <dbReference type="PROSITE" id="PS51186"/>
    </source>
</evidence>
<reference evidence="2 3" key="1">
    <citation type="journal article" date="2019" name="New Phytol.">
        <title>Comparative genomics reveals unique wood-decay strategies and fruiting body development in the Schizophyllaceae.</title>
        <authorList>
            <person name="Almasi E."/>
            <person name="Sahu N."/>
            <person name="Krizsan K."/>
            <person name="Balint B."/>
            <person name="Kovacs G.M."/>
            <person name="Kiss B."/>
            <person name="Cseklye J."/>
            <person name="Drula E."/>
            <person name="Henrissat B."/>
            <person name="Nagy I."/>
            <person name="Chovatia M."/>
            <person name="Adam C."/>
            <person name="LaButti K."/>
            <person name="Lipzen A."/>
            <person name="Riley R."/>
            <person name="Grigoriev I.V."/>
            <person name="Nagy L.G."/>
        </authorList>
    </citation>
    <scope>NUCLEOTIDE SEQUENCE [LARGE SCALE GENOMIC DNA]</scope>
    <source>
        <strain evidence="2 3">NL-1724</strain>
    </source>
</reference>
<evidence type="ECO:0000313" key="2">
    <source>
        <dbReference type="EMBL" id="TRM63283.1"/>
    </source>
</evidence>
<accession>A0A550CEP3</accession>
<name>A0A550CEP3_9AGAR</name>
<dbReference type="Proteomes" id="UP000320762">
    <property type="component" value="Unassembled WGS sequence"/>
</dbReference>
<dbReference type="Gene3D" id="3.40.630.30">
    <property type="match status" value="1"/>
</dbReference>
<dbReference type="Pfam" id="PF13302">
    <property type="entry name" value="Acetyltransf_3"/>
    <property type="match status" value="1"/>
</dbReference>
<dbReference type="PROSITE" id="PS51186">
    <property type="entry name" value="GNAT"/>
    <property type="match status" value="1"/>
</dbReference>
<keyword evidence="2" id="KW-0808">Transferase</keyword>
<dbReference type="SUPFAM" id="SSF55729">
    <property type="entry name" value="Acyl-CoA N-acyltransferases (Nat)"/>
    <property type="match status" value="1"/>
</dbReference>
<proteinExistence type="predicted"/>
<feature type="domain" description="N-acetyltransferase" evidence="1">
    <location>
        <begin position="12"/>
        <end position="171"/>
    </location>
</feature>
<organism evidence="2 3">
    <name type="scientific">Schizophyllum amplum</name>
    <dbReference type="NCBI Taxonomy" id="97359"/>
    <lineage>
        <taxon>Eukaryota</taxon>
        <taxon>Fungi</taxon>
        <taxon>Dikarya</taxon>
        <taxon>Basidiomycota</taxon>
        <taxon>Agaricomycotina</taxon>
        <taxon>Agaricomycetes</taxon>
        <taxon>Agaricomycetidae</taxon>
        <taxon>Agaricales</taxon>
        <taxon>Schizophyllaceae</taxon>
        <taxon>Schizophyllum</taxon>
    </lineage>
</organism>
<dbReference type="InterPro" id="IPR000182">
    <property type="entry name" value="GNAT_dom"/>
</dbReference>
<sequence length="181" mass="20179">MTTPVFATTKSLTIRAFRDSDLDPLVAIIASHDVQRTGPRTVLPKWNKTVDGVKTATSNATFFAVVEYEGQPIGQVELWGGQDKNRDASFGIVLGDGHRDKGFGTEVTRYVVDYAFMQLGLHRVSLGMMGDNPRAYALYKKTGFVEEGRKRKAVWQDGAWVDMIDMGILYEDWAAARKVTQ</sequence>
<dbReference type="InterPro" id="IPR016181">
    <property type="entry name" value="Acyl_CoA_acyltransferase"/>
</dbReference>
<dbReference type="EMBL" id="VDMD01000010">
    <property type="protein sequence ID" value="TRM63283.1"/>
    <property type="molecule type" value="Genomic_DNA"/>
</dbReference>
<dbReference type="AlphaFoldDB" id="A0A550CEP3"/>
<dbReference type="OrthoDB" id="630895at2759"/>
<dbReference type="PANTHER" id="PTHR43415:SF3">
    <property type="entry name" value="GNAT-FAMILY ACETYLTRANSFERASE"/>
    <property type="match status" value="1"/>
</dbReference>
<keyword evidence="2" id="KW-0012">Acyltransferase</keyword>
<evidence type="ECO:0000313" key="3">
    <source>
        <dbReference type="Proteomes" id="UP000320762"/>
    </source>
</evidence>
<keyword evidence="3" id="KW-1185">Reference proteome</keyword>
<gene>
    <name evidence="2" type="ORF">BD626DRAFT_496147</name>
</gene>